<comment type="similarity">
    <text evidence="2">Belongs to the cytochrome P450 family.</text>
</comment>
<evidence type="ECO:0000256" key="7">
    <source>
        <dbReference type="ARBA" id="ARBA00023033"/>
    </source>
</evidence>
<dbReference type="InterPro" id="IPR001128">
    <property type="entry name" value="Cyt_P450"/>
</dbReference>
<evidence type="ECO:0000256" key="4">
    <source>
        <dbReference type="ARBA" id="ARBA00022723"/>
    </source>
</evidence>
<dbReference type="GO" id="GO:0016705">
    <property type="term" value="F:oxidoreductase activity, acting on paired donors, with incorporation or reduction of molecular oxygen"/>
    <property type="evidence" value="ECO:0007669"/>
    <property type="project" value="InterPro"/>
</dbReference>
<proteinExistence type="inferred from homology"/>
<comment type="cofactor">
    <cofactor evidence="1">
        <name>heme</name>
        <dbReference type="ChEBI" id="CHEBI:30413"/>
    </cofactor>
</comment>
<keyword evidence="9" id="KW-1185">Reference proteome</keyword>
<name>A0A3A2ZX26_9EURO</name>
<keyword evidence="4" id="KW-0479">Metal-binding</keyword>
<keyword evidence="6" id="KW-0408">Iron</keyword>
<dbReference type="Proteomes" id="UP000266188">
    <property type="component" value="Unassembled WGS sequence"/>
</dbReference>
<dbReference type="FunFam" id="1.10.630.10:FF:000050">
    <property type="entry name" value="Cytochrome P450 monooxygenase"/>
    <property type="match status" value="1"/>
</dbReference>
<keyword evidence="3" id="KW-0349">Heme</keyword>
<sequence length="448" mass="52236">MYLLAIIPLLILSRVLYLLYNFLLSPLRSIPGPFWTRFTKFWYFNQVRRGHFELENIRLHQKYGSVVRISPDHYSVSELSAVKSIYGTGSKFAKSDWYEGWKHPDQDRWTLFPDRNIKRHAETRKRFSSLYSMSSLVHYEEFVDYCADIFTQRLEEFAAMKESFNLGYWFQCYAFDVIGCITFGERFGFLDRGQDIEGAMSALDRLMTYSTLIGVYPQWHPRLFGPMSRFSWSGAGGRAYIMEFVQEKITRHNQQKGDPEKTQEHIKTQDFLEKMVLARDKDPEKVTDYHLFMMGQSNVIAGSDTTAISLSSILYHLLHYPNVLQKLRQEIDDFTAGGRCSEQVTFKESQEMPYFQAVMKEALRVHSATGLPLWRVVPEGGAEISGRFFPAGTVVGINTWVAHYNDDVFPDAKTFRPERWIEAESNPQRLKIMNDMYMPVSISHLYIE</sequence>
<dbReference type="OrthoDB" id="3934656at2759"/>
<dbReference type="EMBL" id="MVGC01000013">
    <property type="protein sequence ID" value="RJE26893.1"/>
    <property type="molecule type" value="Genomic_DNA"/>
</dbReference>
<dbReference type="InterPro" id="IPR050121">
    <property type="entry name" value="Cytochrome_P450_monoxygenase"/>
</dbReference>
<dbReference type="Pfam" id="PF00067">
    <property type="entry name" value="p450"/>
    <property type="match status" value="1"/>
</dbReference>
<dbReference type="InterPro" id="IPR002401">
    <property type="entry name" value="Cyt_P450_E_grp-I"/>
</dbReference>
<dbReference type="PRINTS" id="PR00463">
    <property type="entry name" value="EP450I"/>
</dbReference>
<dbReference type="CDD" id="cd11060">
    <property type="entry name" value="CYP57A1-like"/>
    <property type="match status" value="1"/>
</dbReference>
<gene>
    <name evidence="8" type="ORF">PHISCL_00805</name>
</gene>
<organism evidence="8 9">
    <name type="scientific">Aspergillus sclerotialis</name>
    <dbReference type="NCBI Taxonomy" id="2070753"/>
    <lineage>
        <taxon>Eukaryota</taxon>
        <taxon>Fungi</taxon>
        <taxon>Dikarya</taxon>
        <taxon>Ascomycota</taxon>
        <taxon>Pezizomycotina</taxon>
        <taxon>Eurotiomycetes</taxon>
        <taxon>Eurotiomycetidae</taxon>
        <taxon>Eurotiales</taxon>
        <taxon>Aspergillaceae</taxon>
        <taxon>Aspergillus</taxon>
        <taxon>Aspergillus subgen. Polypaecilum</taxon>
    </lineage>
</organism>
<comment type="caution">
    <text evidence="8">The sequence shown here is derived from an EMBL/GenBank/DDBJ whole genome shotgun (WGS) entry which is preliminary data.</text>
</comment>
<evidence type="ECO:0000313" key="9">
    <source>
        <dbReference type="Proteomes" id="UP000266188"/>
    </source>
</evidence>
<dbReference type="InterPro" id="IPR036396">
    <property type="entry name" value="Cyt_P450_sf"/>
</dbReference>
<evidence type="ECO:0000256" key="2">
    <source>
        <dbReference type="ARBA" id="ARBA00010617"/>
    </source>
</evidence>
<evidence type="ECO:0000256" key="5">
    <source>
        <dbReference type="ARBA" id="ARBA00023002"/>
    </source>
</evidence>
<dbReference type="GO" id="GO:0004497">
    <property type="term" value="F:monooxygenase activity"/>
    <property type="evidence" value="ECO:0007669"/>
    <property type="project" value="UniProtKB-KW"/>
</dbReference>
<dbReference type="Gene3D" id="1.10.630.10">
    <property type="entry name" value="Cytochrome P450"/>
    <property type="match status" value="1"/>
</dbReference>
<dbReference type="PANTHER" id="PTHR24305">
    <property type="entry name" value="CYTOCHROME P450"/>
    <property type="match status" value="1"/>
</dbReference>
<dbReference type="STRING" id="2070753.A0A3A2ZX26"/>
<reference evidence="9" key="1">
    <citation type="submission" date="2017-02" db="EMBL/GenBank/DDBJ databases">
        <authorList>
            <person name="Tafer H."/>
            <person name="Lopandic K."/>
        </authorList>
    </citation>
    <scope>NUCLEOTIDE SEQUENCE [LARGE SCALE GENOMIC DNA]</scope>
    <source>
        <strain evidence="9">CBS 366.77</strain>
    </source>
</reference>
<keyword evidence="7" id="KW-0503">Monooxygenase</keyword>
<dbReference type="AlphaFoldDB" id="A0A3A2ZX26"/>
<evidence type="ECO:0000256" key="1">
    <source>
        <dbReference type="ARBA" id="ARBA00001971"/>
    </source>
</evidence>
<protein>
    <submittedName>
        <fullName evidence="8">Cytochrome P450</fullName>
    </submittedName>
</protein>
<dbReference type="GO" id="GO:0020037">
    <property type="term" value="F:heme binding"/>
    <property type="evidence" value="ECO:0007669"/>
    <property type="project" value="InterPro"/>
</dbReference>
<accession>A0A3A2ZX26</accession>
<dbReference type="PANTHER" id="PTHR24305:SF188">
    <property type="entry name" value="P450, PUTATIVE (EUROFUNG)-RELATED"/>
    <property type="match status" value="1"/>
</dbReference>
<keyword evidence="5" id="KW-0560">Oxidoreductase</keyword>
<dbReference type="GO" id="GO:0005506">
    <property type="term" value="F:iron ion binding"/>
    <property type="evidence" value="ECO:0007669"/>
    <property type="project" value="InterPro"/>
</dbReference>
<evidence type="ECO:0000313" key="8">
    <source>
        <dbReference type="EMBL" id="RJE26893.1"/>
    </source>
</evidence>
<evidence type="ECO:0000256" key="3">
    <source>
        <dbReference type="ARBA" id="ARBA00022617"/>
    </source>
</evidence>
<dbReference type="SUPFAM" id="SSF48264">
    <property type="entry name" value="Cytochrome P450"/>
    <property type="match status" value="1"/>
</dbReference>
<evidence type="ECO:0000256" key="6">
    <source>
        <dbReference type="ARBA" id="ARBA00023004"/>
    </source>
</evidence>